<keyword evidence="3" id="KW-1185">Reference proteome</keyword>
<feature type="compositionally biased region" description="Basic and acidic residues" evidence="1">
    <location>
        <begin position="316"/>
        <end position="346"/>
    </location>
</feature>
<feature type="compositionally biased region" description="Polar residues" evidence="1">
    <location>
        <begin position="47"/>
        <end position="59"/>
    </location>
</feature>
<proteinExistence type="predicted"/>
<name>A0A9W8YDW8_9PLEO</name>
<sequence>MASTHSRSASDEANVSSMSYILEHVLQYPGSYDVPLRTMYELNRKANSLPKSRAQTPTGRSGDASPVTGQFAWNSAETATMSFTSQLMKQLKSLPTRPSSLPPTFIVNFVSRCFHPSVGLVDWNQSLTALDYLNDLDSRRRRETSAAFARLNIHEDTYGTDMAFMAEKFPGIALWVRNIEGKNKKADQYYAIMWLGLRRWIMINVLSDEPFNKLDCLSLLNTLLPPMYDPKKLPPYLNQQSVQEERRRFFDLISRVQRNGPAILQTVIDENKAPGDVTGWTTVHTVVDKYLRVARNIIDDCLKTTGPETFDRYADERNKEKKHDSGVSFGSERRPSVGTSLHEKPAPEPLSTFTPAPKGLSTLERIAREFKRMRVKPRPEVEEITQVNQRADAAAAEFIPQSGENAGKKKLKKARSLASLKFNNGSSLSLASRKGSDTVPFGAAQMKKQRMMYEASVSKNGYSHV</sequence>
<gene>
    <name evidence="2" type="ORF">N0V83_002108</name>
</gene>
<dbReference type="AlphaFoldDB" id="A0A9W8YDW8"/>
<feature type="region of interest" description="Disordered" evidence="1">
    <location>
        <begin position="316"/>
        <end position="358"/>
    </location>
</feature>
<organism evidence="2 3">
    <name type="scientific">Neocucurbitaria cava</name>
    <dbReference type="NCBI Taxonomy" id="798079"/>
    <lineage>
        <taxon>Eukaryota</taxon>
        <taxon>Fungi</taxon>
        <taxon>Dikarya</taxon>
        <taxon>Ascomycota</taxon>
        <taxon>Pezizomycotina</taxon>
        <taxon>Dothideomycetes</taxon>
        <taxon>Pleosporomycetidae</taxon>
        <taxon>Pleosporales</taxon>
        <taxon>Pleosporineae</taxon>
        <taxon>Cucurbitariaceae</taxon>
        <taxon>Neocucurbitaria</taxon>
    </lineage>
</organism>
<dbReference type="Proteomes" id="UP001140560">
    <property type="component" value="Unassembled WGS sequence"/>
</dbReference>
<evidence type="ECO:0000256" key="1">
    <source>
        <dbReference type="SAM" id="MobiDB-lite"/>
    </source>
</evidence>
<evidence type="ECO:0000313" key="3">
    <source>
        <dbReference type="Proteomes" id="UP001140560"/>
    </source>
</evidence>
<protein>
    <submittedName>
        <fullName evidence="2">Uncharacterized protein</fullName>
    </submittedName>
</protein>
<comment type="caution">
    <text evidence="2">The sequence shown here is derived from an EMBL/GenBank/DDBJ whole genome shotgun (WGS) entry which is preliminary data.</text>
</comment>
<dbReference type="OrthoDB" id="3533623at2759"/>
<accession>A0A9W8YDW8</accession>
<reference evidence="2" key="1">
    <citation type="submission" date="2022-10" db="EMBL/GenBank/DDBJ databases">
        <title>Tapping the CABI collections for fungal endophytes: first genome assemblies for Collariella, Neodidymelliopsis, Ascochyta clinopodiicola, Didymella pomorum, Didymosphaeria variabile, Neocosmospora piperis and Neocucurbitaria cava.</title>
        <authorList>
            <person name="Hill R."/>
        </authorList>
    </citation>
    <scope>NUCLEOTIDE SEQUENCE</scope>
    <source>
        <strain evidence="2">IMI 356814</strain>
    </source>
</reference>
<dbReference type="EMBL" id="JAPEUY010000003">
    <property type="protein sequence ID" value="KAJ4375029.1"/>
    <property type="molecule type" value="Genomic_DNA"/>
</dbReference>
<evidence type="ECO:0000313" key="2">
    <source>
        <dbReference type="EMBL" id="KAJ4375029.1"/>
    </source>
</evidence>
<feature type="region of interest" description="Disordered" evidence="1">
    <location>
        <begin position="47"/>
        <end position="67"/>
    </location>
</feature>